<organism evidence="1">
    <name type="scientific">marine sediment metagenome</name>
    <dbReference type="NCBI Taxonomy" id="412755"/>
    <lineage>
        <taxon>unclassified sequences</taxon>
        <taxon>metagenomes</taxon>
        <taxon>ecological metagenomes</taxon>
    </lineage>
</organism>
<dbReference type="AlphaFoldDB" id="X1TX99"/>
<accession>X1TX99</accession>
<protein>
    <submittedName>
        <fullName evidence="1">Uncharacterized protein</fullName>
    </submittedName>
</protein>
<reference evidence="1" key="1">
    <citation type="journal article" date="2014" name="Front. Microbiol.">
        <title>High frequency of phylogenetically diverse reductive dehalogenase-homologous genes in deep subseafloor sedimentary metagenomes.</title>
        <authorList>
            <person name="Kawai M."/>
            <person name="Futagami T."/>
            <person name="Toyoda A."/>
            <person name="Takaki Y."/>
            <person name="Nishi S."/>
            <person name="Hori S."/>
            <person name="Arai W."/>
            <person name="Tsubouchi T."/>
            <person name="Morono Y."/>
            <person name="Uchiyama I."/>
            <person name="Ito T."/>
            <person name="Fujiyama A."/>
            <person name="Inagaki F."/>
            <person name="Takami H."/>
        </authorList>
    </citation>
    <scope>NUCLEOTIDE SEQUENCE</scope>
    <source>
        <strain evidence="1">Expedition CK06-06</strain>
    </source>
</reference>
<proteinExistence type="predicted"/>
<evidence type="ECO:0000313" key="1">
    <source>
        <dbReference type="EMBL" id="GAI95971.1"/>
    </source>
</evidence>
<dbReference type="InterPro" id="IPR036086">
    <property type="entry name" value="ParB/Sulfiredoxin_sf"/>
</dbReference>
<sequence length="201" mass="22669">MRTAYGKYIGDQKEQFLKRGNPEEVPAVPESPLTEALIKEGDEIVTRAEAIDPNNASVIEFRRLLNQAKEATTTEAQRQALTRMEALEDEVRAIAEVPKPPAEKGIPRRLSLEQVSGLETRFPIEKLWTDERAYLDKLTTEIEREGLTEPITIRVRDDGSLIVWDGIHRLAVAQKLGIKDIPVEFIGNISAFSKRCLGDQY</sequence>
<dbReference type="EMBL" id="BARW01018184">
    <property type="protein sequence ID" value="GAI95971.1"/>
    <property type="molecule type" value="Genomic_DNA"/>
</dbReference>
<dbReference type="SUPFAM" id="SSF110849">
    <property type="entry name" value="ParB/Sulfiredoxin"/>
    <property type="match status" value="1"/>
</dbReference>
<comment type="caution">
    <text evidence="1">The sequence shown here is derived from an EMBL/GenBank/DDBJ whole genome shotgun (WGS) entry which is preliminary data.</text>
</comment>
<dbReference type="Gene3D" id="3.90.1530.10">
    <property type="entry name" value="Conserved hypothetical protein from pyrococcus furiosus pfu- 392566-001, ParB domain"/>
    <property type="match status" value="1"/>
</dbReference>
<gene>
    <name evidence="1" type="ORF">S12H4_31191</name>
</gene>
<name>X1TX99_9ZZZZ</name>